<dbReference type="Proteomes" id="UP000468413">
    <property type="component" value="Unassembled WGS sequence"/>
</dbReference>
<organism evidence="1 2">
    <name type="scientific">Bifidobacterium cebidarum</name>
    <dbReference type="NCBI Taxonomy" id="2650773"/>
    <lineage>
        <taxon>Bacteria</taxon>
        <taxon>Bacillati</taxon>
        <taxon>Actinomycetota</taxon>
        <taxon>Actinomycetes</taxon>
        <taxon>Bifidobacteriales</taxon>
        <taxon>Bifidobacteriaceae</taxon>
        <taxon>Bifidobacterium</taxon>
    </lineage>
</organism>
<evidence type="ECO:0000313" key="2">
    <source>
        <dbReference type="Proteomes" id="UP000468413"/>
    </source>
</evidence>
<evidence type="ECO:0000313" key="1">
    <source>
        <dbReference type="EMBL" id="KAB7788906.1"/>
    </source>
</evidence>
<keyword evidence="2" id="KW-1185">Reference proteome</keyword>
<name>A0A6I1GGW3_9BIFI</name>
<gene>
    <name evidence="1" type="ORF">F7D08_0640</name>
</gene>
<reference evidence="1 2" key="1">
    <citation type="submission" date="2019-09" db="EMBL/GenBank/DDBJ databases">
        <title>Characterization of the phylogenetic diversity of two novel species belonging to the genus Bifidobacterium: Bifidobacterium cebidarum sp. nov. and Bifidobacterium leontopitheci sp. nov.</title>
        <authorList>
            <person name="Lugli G.A."/>
            <person name="Duranti S."/>
            <person name="Milani C."/>
            <person name="Turroni F."/>
            <person name="Ventura M."/>
        </authorList>
    </citation>
    <scope>NUCLEOTIDE SEQUENCE [LARGE SCALE GENOMIC DNA]</scope>
    <source>
        <strain evidence="1 2">LMG 31469</strain>
    </source>
</reference>
<accession>A0A6I1GGW3</accession>
<dbReference type="EMBL" id="WBVS01000002">
    <property type="protein sequence ID" value="KAB7788906.1"/>
    <property type="molecule type" value="Genomic_DNA"/>
</dbReference>
<proteinExistence type="predicted"/>
<dbReference type="AlphaFoldDB" id="A0A6I1GGW3"/>
<protein>
    <submittedName>
        <fullName evidence="1">Uncharacterized protein</fullName>
    </submittedName>
</protein>
<sequence length="37" mass="4464">MIMQSNNNHQESHHNDTYYGGERQYDAYMYAEYGIEC</sequence>
<comment type="caution">
    <text evidence="1">The sequence shown here is derived from an EMBL/GenBank/DDBJ whole genome shotgun (WGS) entry which is preliminary data.</text>
</comment>